<dbReference type="InterPro" id="IPR052933">
    <property type="entry name" value="DNA_Protect_Modify"/>
</dbReference>
<keyword evidence="2" id="KW-0808">Transferase</keyword>
<accession>A0A264W0X0</accession>
<proteinExistence type="predicted"/>
<evidence type="ECO:0000313" key="2">
    <source>
        <dbReference type="EMBL" id="OZS77213.1"/>
    </source>
</evidence>
<dbReference type="AlphaFoldDB" id="A0A264W0X0"/>
<name>A0A264W0X0_9BACL</name>
<gene>
    <name evidence="2" type="ORF">CF394_12630</name>
</gene>
<keyword evidence="2" id="KW-0489">Methyltransferase</keyword>
<dbReference type="InterPro" id="IPR029063">
    <property type="entry name" value="SAM-dependent_MTases_sf"/>
</dbReference>
<dbReference type="Gene3D" id="3.40.50.150">
    <property type="entry name" value="Vaccinia Virus protein VP39"/>
    <property type="match status" value="1"/>
</dbReference>
<dbReference type="OrthoDB" id="9788159at2"/>
<dbReference type="CDD" id="cd02440">
    <property type="entry name" value="AdoMet_MTases"/>
    <property type="match status" value="1"/>
</dbReference>
<dbReference type="Proteomes" id="UP000217065">
    <property type="component" value="Unassembled WGS sequence"/>
</dbReference>
<keyword evidence="3" id="KW-1185">Reference proteome</keyword>
<dbReference type="GO" id="GO:0032259">
    <property type="term" value="P:methylation"/>
    <property type="evidence" value="ECO:0007669"/>
    <property type="project" value="UniProtKB-KW"/>
</dbReference>
<evidence type="ECO:0000259" key="1">
    <source>
        <dbReference type="Pfam" id="PF02384"/>
    </source>
</evidence>
<dbReference type="PANTHER" id="PTHR41313">
    <property type="entry name" value="ADENINE-SPECIFIC METHYLTRANSFERASE"/>
    <property type="match status" value="1"/>
</dbReference>
<dbReference type="RefSeq" id="WP_094944074.1">
    <property type="nucleotide sequence ID" value="NZ_NOKQ01000276.1"/>
</dbReference>
<dbReference type="PRINTS" id="PR00507">
    <property type="entry name" value="N12N6MTFRASE"/>
</dbReference>
<sequence length="304" mass="34214">MNVVEQIFTQLNEAAEQIELSGQGTYLEGVVFGLERWLVSGTDFVDVEATKEEKRRAIQLAILKGMRKSAQPNHQMTPDALGMLVAFLVRELVEGEKDVRLFDPAVGTGNLMFTVANYLGSQEVELFGSEIDELLIQLASQTAELLNQPIELFLQDSLRPLLLDPVDMVISDLPIGYYPDDEHAETFELRGNQQHAYAHHLFIEQSMNYVKDGGALIILAPATLFSSPEAQNLHTYISKHGRLEAVLQLPKEVFKSEQTAKALLVIRKDEHKALPKKDVLLAQVPSLSNKKSMELFFEKVRQWK</sequence>
<dbReference type="InterPro" id="IPR003356">
    <property type="entry name" value="DNA_methylase_A-5"/>
</dbReference>
<reference evidence="2 3" key="1">
    <citation type="submission" date="2017-07" db="EMBL/GenBank/DDBJ databases">
        <title>Tetzosporium hominis gen.nov. sp.nov.</title>
        <authorList>
            <person name="Tetz G."/>
            <person name="Tetz V."/>
        </authorList>
    </citation>
    <scope>NUCLEOTIDE SEQUENCE [LARGE SCALE GENOMIC DNA]</scope>
    <source>
        <strain evidence="2 3">VT-49</strain>
    </source>
</reference>
<feature type="domain" description="DNA methylase adenine-specific" evidence="1">
    <location>
        <begin position="77"/>
        <end position="291"/>
    </location>
</feature>
<dbReference type="PANTHER" id="PTHR41313:SF1">
    <property type="entry name" value="DNA METHYLASE ADENINE-SPECIFIC DOMAIN-CONTAINING PROTEIN"/>
    <property type="match status" value="1"/>
</dbReference>
<dbReference type="EMBL" id="NOKQ01000276">
    <property type="protein sequence ID" value="OZS77213.1"/>
    <property type="molecule type" value="Genomic_DNA"/>
</dbReference>
<comment type="caution">
    <text evidence="2">The sequence shown here is derived from an EMBL/GenBank/DDBJ whole genome shotgun (WGS) entry which is preliminary data.</text>
</comment>
<dbReference type="GO" id="GO:0003677">
    <property type="term" value="F:DNA binding"/>
    <property type="evidence" value="ECO:0007669"/>
    <property type="project" value="InterPro"/>
</dbReference>
<dbReference type="Pfam" id="PF02384">
    <property type="entry name" value="N6_Mtase"/>
    <property type="match status" value="1"/>
</dbReference>
<dbReference type="SUPFAM" id="SSF53335">
    <property type="entry name" value="S-adenosyl-L-methionine-dependent methyltransferases"/>
    <property type="match status" value="1"/>
</dbReference>
<evidence type="ECO:0000313" key="3">
    <source>
        <dbReference type="Proteomes" id="UP000217065"/>
    </source>
</evidence>
<protein>
    <submittedName>
        <fullName evidence="2">SAM-dependent methyltransferase</fullName>
    </submittedName>
</protein>
<dbReference type="GO" id="GO:0008170">
    <property type="term" value="F:N-methyltransferase activity"/>
    <property type="evidence" value="ECO:0007669"/>
    <property type="project" value="InterPro"/>
</dbReference>
<organism evidence="2 3">
    <name type="scientific">Tetzosporium hominis</name>
    <dbReference type="NCBI Taxonomy" id="2020506"/>
    <lineage>
        <taxon>Bacteria</taxon>
        <taxon>Bacillati</taxon>
        <taxon>Bacillota</taxon>
        <taxon>Bacilli</taxon>
        <taxon>Bacillales</taxon>
        <taxon>Caryophanaceae</taxon>
        <taxon>Tetzosporium</taxon>
    </lineage>
</organism>